<organism evidence="1 2">
    <name type="scientific">Naganishia friedmannii</name>
    <dbReference type="NCBI Taxonomy" id="89922"/>
    <lineage>
        <taxon>Eukaryota</taxon>
        <taxon>Fungi</taxon>
        <taxon>Dikarya</taxon>
        <taxon>Basidiomycota</taxon>
        <taxon>Agaricomycotina</taxon>
        <taxon>Tremellomycetes</taxon>
        <taxon>Filobasidiales</taxon>
        <taxon>Filobasidiaceae</taxon>
        <taxon>Naganishia</taxon>
    </lineage>
</organism>
<proteinExistence type="predicted"/>
<accession>A0ACC2VH45</accession>
<reference evidence="1" key="1">
    <citation type="submission" date="2023-04" db="EMBL/GenBank/DDBJ databases">
        <title>Draft Genome sequencing of Naganishia species isolated from polar environments using Oxford Nanopore Technology.</title>
        <authorList>
            <person name="Leo P."/>
            <person name="Venkateswaran K."/>
        </authorList>
    </citation>
    <scope>NUCLEOTIDE SEQUENCE</scope>
    <source>
        <strain evidence="1">MNA-CCFEE 5423</strain>
    </source>
</reference>
<sequence length="836" mass="93235">MTVVGLQGWLGLTHQIQTLPLELLKDTRMGIDVNHYVRQLLTSEEYREPMVAAVGGYPIALANIIEKQMKQLENMRITPVLVFNGLPMAATRKTLNTGRRNNGSLPGTPASAPRSLAGGSEYGGPGPTPGQPFVFTDPEAQLAEAKCRDAAWQRYESGEPEAAGHIWQSGPTNGMWIDPAEITKLVWRVVRHRYIEFVVAPYSSHAQLAYFINHPKGYIHSIYGPTEMLMYPTTRVIHSVSFESMTFSFYDQQILLQHLGINADQLIDLCLLSGNDILPRCPLLAPRGAQFLPEELQPPPGPLAGILKQSQSGIRYLIACQNEPPIRETGYLESFVKARAAIRFALVMTDEGTCAPLPLVCAGAATILPSDMTLFPPVKPSQTFTAPDIPCDLDTVFSSRLPEEMYYYLSRGLVSPTILGWVSSGRLEETRPLDDGGKKEYTQFVRNVLTRGETAPRNMAVTLLLSHLNPAWRDHHAIYASYYFDDQPNWKENKLQDLRNSGLIARSTKWKIPGDVIDHELRRQNSSNIDFKLCLGATKDAGFARIWKISEANDKLLDRKDELIANALLRFLSLRGLLVLPKNQQSPIGEALYKAVVASRLNDKFQEPLYIALELIRAGALHGDRWDNEEISGGASMNTASDNQCMLLFMRSISILPLIFRNQPWLGPLSRELLVFNSFVNGLSRTLRHLIEAICVLMLMSGEAKKSRDDFPDVACGLPFQNEVNTGFGILVKVYIDATVAFNEGVTLTEQNAQTEEAKVAKENAIGILEDTFVTVKAPADELKRGFRFWDAFTITKLYIAVNHIGPSTGLGITQELYRAFERTDKWLKPYRPAGM</sequence>
<gene>
    <name evidence="1" type="ORF">QFC21_004249</name>
</gene>
<protein>
    <submittedName>
        <fullName evidence="1">Uncharacterized protein</fullName>
    </submittedName>
</protein>
<dbReference type="EMBL" id="JASBWT010000014">
    <property type="protein sequence ID" value="KAJ9098602.1"/>
    <property type="molecule type" value="Genomic_DNA"/>
</dbReference>
<name>A0ACC2VH45_9TREE</name>
<dbReference type="Proteomes" id="UP001227268">
    <property type="component" value="Unassembled WGS sequence"/>
</dbReference>
<comment type="caution">
    <text evidence="1">The sequence shown here is derived from an EMBL/GenBank/DDBJ whole genome shotgun (WGS) entry which is preliminary data.</text>
</comment>
<evidence type="ECO:0000313" key="2">
    <source>
        <dbReference type="Proteomes" id="UP001227268"/>
    </source>
</evidence>
<keyword evidence="2" id="KW-1185">Reference proteome</keyword>
<evidence type="ECO:0000313" key="1">
    <source>
        <dbReference type="EMBL" id="KAJ9098602.1"/>
    </source>
</evidence>